<feature type="domain" description="HTH luxR-type" evidence="4">
    <location>
        <begin position="145"/>
        <end position="210"/>
    </location>
</feature>
<evidence type="ECO:0000256" key="3">
    <source>
        <dbReference type="PROSITE-ProRule" id="PRU00169"/>
    </source>
</evidence>
<dbReference type="Pfam" id="PF00196">
    <property type="entry name" value="GerE"/>
    <property type="match status" value="1"/>
</dbReference>
<gene>
    <name evidence="6" type="ORF">HNP33_002227</name>
</gene>
<evidence type="ECO:0000313" key="6">
    <source>
        <dbReference type="EMBL" id="MBB6578147.1"/>
    </source>
</evidence>
<feature type="modified residue" description="4-aspartylphosphate" evidence="3">
    <location>
        <position position="57"/>
    </location>
</feature>
<dbReference type="InterPro" id="IPR001789">
    <property type="entry name" value="Sig_transdc_resp-reg_receiver"/>
</dbReference>
<dbReference type="EMBL" id="JACHKZ010000012">
    <property type="protein sequence ID" value="MBB6578147.1"/>
    <property type="molecule type" value="Genomic_DNA"/>
</dbReference>
<dbReference type="InterPro" id="IPR011006">
    <property type="entry name" value="CheY-like_superfamily"/>
</dbReference>
<dbReference type="SMART" id="SM00421">
    <property type="entry name" value="HTH_LUXR"/>
    <property type="match status" value="1"/>
</dbReference>
<sequence>MTLPLPSVVLVDDHPMFRKGLRMMLSTSDMVQAHIHEASSVAEAIALQCWADLVLLDISMPGCDGLAGIDHVRKRWPRAFVVMLSGHDHPELMKDAVRQGASGFMSKAMQPDAICAQVQHWLRRSPGMEPVSRSKPVSLCTVPPLAEGESELPVRQYEVLKMLAKGYSNKAIARQFGLSEHTIRNQVASVLKHFGAETRTQAVLNAQRSGVLPAMPIK</sequence>
<dbReference type="GO" id="GO:0003677">
    <property type="term" value="F:DNA binding"/>
    <property type="evidence" value="ECO:0007669"/>
    <property type="project" value="UniProtKB-KW"/>
</dbReference>
<dbReference type="Gene3D" id="3.40.50.2300">
    <property type="match status" value="1"/>
</dbReference>
<evidence type="ECO:0000256" key="2">
    <source>
        <dbReference type="ARBA" id="ARBA00023125"/>
    </source>
</evidence>
<dbReference type="Gene3D" id="1.10.10.10">
    <property type="entry name" value="Winged helix-like DNA-binding domain superfamily/Winged helix DNA-binding domain"/>
    <property type="match status" value="1"/>
</dbReference>
<comment type="caution">
    <text evidence="6">The sequence shown here is derived from an EMBL/GenBank/DDBJ whole genome shotgun (WGS) entry which is preliminary data.</text>
</comment>
<feature type="domain" description="Response regulatory" evidence="5">
    <location>
        <begin position="7"/>
        <end position="122"/>
    </location>
</feature>
<reference evidence="6 7" key="1">
    <citation type="submission" date="2020-08" db="EMBL/GenBank/DDBJ databases">
        <title>Functional genomics of gut bacteria from endangered species of beetles.</title>
        <authorList>
            <person name="Carlos-Shanley C."/>
        </authorList>
    </citation>
    <scope>NUCLEOTIDE SEQUENCE [LARGE SCALE GENOMIC DNA]</scope>
    <source>
        <strain evidence="6 7">S00124</strain>
    </source>
</reference>
<dbReference type="PROSITE" id="PS50043">
    <property type="entry name" value="HTH_LUXR_2"/>
    <property type="match status" value="1"/>
</dbReference>
<evidence type="ECO:0000259" key="5">
    <source>
        <dbReference type="PROSITE" id="PS50110"/>
    </source>
</evidence>
<dbReference type="PANTHER" id="PTHR43214">
    <property type="entry name" value="TWO-COMPONENT RESPONSE REGULATOR"/>
    <property type="match status" value="1"/>
</dbReference>
<dbReference type="PROSITE" id="PS50110">
    <property type="entry name" value="RESPONSE_REGULATORY"/>
    <property type="match status" value="1"/>
</dbReference>
<evidence type="ECO:0000313" key="7">
    <source>
        <dbReference type="Proteomes" id="UP000562492"/>
    </source>
</evidence>
<protein>
    <submittedName>
        <fullName evidence="6">DNA-binding NarL/FixJ family response regulator</fullName>
    </submittedName>
</protein>
<evidence type="ECO:0000259" key="4">
    <source>
        <dbReference type="PROSITE" id="PS50043"/>
    </source>
</evidence>
<dbReference type="Proteomes" id="UP000562492">
    <property type="component" value="Unassembled WGS sequence"/>
</dbReference>
<evidence type="ECO:0000256" key="1">
    <source>
        <dbReference type="ARBA" id="ARBA00022553"/>
    </source>
</evidence>
<dbReference type="CDD" id="cd06170">
    <property type="entry name" value="LuxR_C_like"/>
    <property type="match status" value="1"/>
</dbReference>
<accession>A0ABR6RG91</accession>
<dbReference type="CDD" id="cd17535">
    <property type="entry name" value="REC_NarL-like"/>
    <property type="match status" value="1"/>
</dbReference>
<proteinExistence type="predicted"/>
<dbReference type="InterPro" id="IPR016032">
    <property type="entry name" value="Sig_transdc_resp-reg_C-effctor"/>
</dbReference>
<keyword evidence="2 6" id="KW-0238">DNA-binding</keyword>
<dbReference type="SUPFAM" id="SSF52172">
    <property type="entry name" value="CheY-like"/>
    <property type="match status" value="1"/>
</dbReference>
<dbReference type="InterPro" id="IPR039420">
    <property type="entry name" value="WalR-like"/>
</dbReference>
<dbReference type="SUPFAM" id="SSF46894">
    <property type="entry name" value="C-terminal effector domain of the bipartite response regulators"/>
    <property type="match status" value="1"/>
</dbReference>
<dbReference type="InterPro" id="IPR036388">
    <property type="entry name" value="WH-like_DNA-bd_sf"/>
</dbReference>
<dbReference type="PANTHER" id="PTHR43214:SF43">
    <property type="entry name" value="TWO-COMPONENT RESPONSE REGULATOR"/>
    <property type="match status" value="1"/>
</dbReference>
<dbReference type="Pfam" id="PF00072">
    <property type="entry name" value="Response_reg"/>
    <property type="match status" value="1"/>
</dbReference>
<dbReference type="RefSeq" id="WP_184708480.1">
    <property type="nucleotide sequence ID" value="NZ_JACHKZ010000012.1"/>
</dbReference>
<keyword evidence="1 3" id="KW-0597">Phosphoprotein</keyword>
<dbReference type="InterPro" id="IPR058245">
    <property type="entry name" value="NreC/VraR/RcsB-like_REC"/>
</dbReference>
<name>A0ABR6RG91_9BURK</name>
<keyword evidence="7" id="KW-1185">Reference proteome</keyword>
<dbReference type="SMART" id="SM00448">
    <property type="entry name" value="REC"/>
    <property type="match status" value="1"/>
</dbReference>
<organism evidence="6 7">
    <name type="scientific">Comamonas odontotermitis</name>
    <dbReference type="NCBI Taxonomy" id="379895"/>
    <lineage>
        <taxon>Bacteria</taxon>
        <taxon>Pseudomonadati</taxon>
        <taxon>Pseudomonadota</taxon>
        <taxon>Betaproteobacteria</taxon>
        <taxon>Burkholderiales</taxon>
        <taxon>Comamonadaceae</taxon>
        <taxon>Comamonas</taxon>
    </lineage>
</organism>
<dbReference type="InterPro" id="IPR000792">
    <property type="entry name" value="Tscrpt_reg_LuxR_C"/>
</dbReference>
<dbReference type="PRINTS" id="PR00038">
    <property type="entry name" value="HTHLUXR"/>
</dbReference>